<dbReference type="EMBL" id="CAKOGP040001158">
    <property type="protein sequence ID" value="CAJ1943894.1"/>
    <property type="molecule type" value="Genomic_DNA"/>
</dbReference>
<dbReference type="SUPFAM" id="SSF52047">
    <property type="entry name" value="RNI-like"/>
    <property type="match status" value="1"/>
</dbReference>
<dbReference type="AlphaFoldDB" id="A0AAD2FM10"/>
<comment type="caution">
    <text evidence="1">The sequence shown here is derived from an EMBL/GenBank/DDBJ whole genome shotgun (WGS) entry which is preliminary data.</text>
</comment>
<accession>A0AAD2FM10</accession>
<dbReference type="InterPro" id="IPR032675">
    <property type="entry name" value="LRR_dom_sf"/>
</dbReference>
<sequence>MQSERWNDGYFVGHEAATRQMVMELLGRHTNYAKIQLDGQCTSLDSDIIDLAVKGSPSLSLRNIGWRSITSVLSSESRDKIRNLEFTADVEYMEGEVTSDDFEPSLRTLAYGLTNLPALDRLSYYQIPINLQLLQQSFGIVRTINQDTELKCKASTLDLTMCDIVLDEDTNYEAAEVNSSVTSLIWTPDGRWITQPQLAVAPLLLGFQNLKFLKLGRCKMTDLTDLYPHLTGKQTKLEILDVRGNNIGWVGTRDFLTRLPEMASLRRILMYNNPFETEQVADWLACGPLVHGSTCSWTTGPRIDILVDHWSTARRARGPVDHPITLPHSNCRCRDLQPVGKKIGGNALQKQ</sequence>
<gene>
    <name evidence="1" type="ORF">CYCCA115_LOCUS8646</name>
</gene>
<evidence type="ECO:0000313" key="2">
    <source>
        <dbReference type="Proteomes" id="UP001295423"/>
    </source>
</evidence>
<organism evidence="1 2">
    <name type="scientific">Cylindrotheca closterium</name>
    <dbReference type="NCBI Taxonomy" id="2856"/>
    <lineage>
        <taxon>Eukaryota</taxon>
        <taxon>Sar</taxon>
        <taxon>Stramenopiles</taxon>
        <taxon>Ochrophyta</taxon>
        <taxon>Bacillariophyta</taxon>
        <taxon>Bacillariophyceae</taxon>
        <taxon>Bacillariophycidae</taxon>
        <taxon>Bacillariales</taxon>
        <taxon>Bacillariaceae</taxon>
        <taxon>Cylindrotheca</taxon>
    </lineage>
</organism>
<keyword evidence="2" id="KW-1185">Reference proteome</keyword>
<name>A0AAD2FM10_9STRA</name>
<protein>
    <submittedName>
        <fullName evidence="1">Uncharacterized protein</fullName>
    </submittedName>
</protein>
<dbReference type="Gene3D" id="3.80.10.10">
    <property type="entry name" value="Ribonuclease Inhibitor"/>
    <property type="match status" value="1"/>
</dbReference>
<evidence type="ECO:0000313" key="1">
    <source>
        <dbReference type="EMBL" id="CAJ1943894.1"/>
    </source>
</evidence>
<proteinExistence type="predicted"/>
<reference evidence="1" key="1">
    <citation type="submission" date="2023-08" db="EMBL/GenBank/DDBJ databases">
        <authorList>
            <person name="Audoor S."/>
            <person name="Bilcke G."/>
        </authorList>
    </citation>
    <scope>NUCLEOTIDE SEQUENCE</scope>
</reference>
<dbReference type="Proteomes" id="UP001295423">
    <property type="component" value="Unassembled WGS sequence"/>
</dbReference>